<gene>
    <name evidence="1" type="ORF">GTOL_12069</name>
</gene>
<dbReference type="EMBL" id="CAJQUM010000001">
    <property type="protein sequence ID" value="CAG4884186.1"/>
    <property type="molecule type" value="Genomic_DNA"/>
</dbReference>
<organism evidence="1 2">
    <name type="scientific">Georgfuchsia toluolica</name>
    <dbReference type="NCBI Taxonomy" id="424218"/>
    <lineage>
        <taxon>Bacteria</taxon>
        <taxon>Pseudomonadati</taxon>
        <taxon>Pseudomonadota</taxon>
        <taxon>Betaproteobacteria</taxon>
        <taxon>Nitrosomonadales</taxon>
        <taxon>Sterolibacteriaceae</taxon>
        <taxon>Georgfuchsia</taxon>
    </lineage>
</organism>
<sequence>MTVAPFNGRLSNNLLTELPVRYLRFDSIMIYQSPVSFRAKLDELSFVPQNRQKWGTSLQSGCRKVSRKDFNILREN</sequence>
<name>A0A916NI71_9PROT</name>
<protein>
    <submittedName>
        <fullName evidence="1">Uncharacterized protein</fullName>
    </submittedName>
</protein>
<evidence type="ECO:0000313" key="2">
    <source>
        <dbReference type="Proteomes" id="UP000742786"/>
    </source>
</evidence>
<accession>A0A916NI71</accession>
<proteinExistence type="predicted"/>
<dbReference type="AlphaFoldDB" id="A0A916NI71"/>
<reference evidence="1" key="1">
    <citation type="submission" date="2021-04" db="EMBL/GenBank/DDBJ databases">
        <authorList>
            <person name="Hornung B."/>
        </authorList>
    </citation>
    <scope>NUCLEOTIDE SEQUENCE</scope>
    <source>
        <strain evidence="1">G5G6</strain>
    </source>
</reference>
<keyword evidence="2" id="KW-1185">Reference proteome</keyword>
<dbReference type="Proteomes" id="UP000742786">
    <property type="component" value="Unassembled WGS sequence"/>
</dbReference>
<evidence type="ECO:0000313" key="1">
    <source>
        <dbReference type="EMBL" id="CAG4884186.1"/>
    </source>
</evidence>
<dbReference type="Gene3D" id="3.10.590.10">
    <property type="entry name" value="ph1033 like domains"/>
    <property type="match status" value="1"/>
</dbReference>
<comment type="caution">
    <text evidence="1">The sequence shown here is derived from an EMBL/GenBank/DDBJ whole genome shotgun (WGS) entry which is preliminary data.</text>
</comment>